<sequence length="75" mass="8076">MASALSNLLRYKSQLPPLTSFIRRETVKYYCSSTVNSVNNEEDVVIIGAGVAGLATAVALKSCDRGNGQEKARKN</sequence>
<comment type="caution">
    <text evidence="1">The sequence shown here is derived from an EMBL/GenBank/DDBJ whole genome shotgun (WGS) entry which is preliminary data.</text>
</comment>
<protein>
    <submittedName>
        <fullName evidence="1">Uncharacterized protein</fullName>
    </submittedName>
</protein>
<reference evidence="1 2" key="1">
    <citation type="submission" date="2024-01" db="EMBL/GenBank/DDBJ databases">
        <title>The complete chloroplast genome sequence of Lithospermum erythrorhizon: insights into the phylogenetic relationship among Boraginaceae species and the maternal lineages of purple gromwells.</title>
        <authorList>
            <person name="Okada T."/>
            <person name="Watanabe K."/>
        </authorList>
    </citation>
    <scope>NUCLEOTIDE SEQUENCE [LARGE SCALE GENOMIC DNA]</scope>
</reference>
<dbReference type="EMBL" id="BAABME010009370">
    <property type="protein sequence ID" value="GAA0175041.1"/>
    <property type="molecule type" value="Genomic_DNA"/>
</dbReference>
<keyword evidence="2" id="KW-1185">Reference proteome</keyword>
<dbReference type="Proteomes" id="UP001454036">
    <property type="component" value="Unassembled WGS sequence"/>
</dbReference>
<dbReference type="Gene3D" id="3.50.50.60">
    <property type="entry name" value="FAD/NAD(P)-binding domain"/>
    <property type="match status" value="1"/>
</dbReference>
<name>A0AAV3RIW2_LITER</name>
<evidence type="ECO:0000313" key="1">
    <source>
        <dbReference type="EMBL" id="GAA0175041.1"/>
    </source>
</evidence>
<gene>
    <name evidence="1" type="ORF">LIER_28298</name>
</gene>
<evidence type="ECO:0000313" key="2">
    <source>
        <dbReference type="Proteomes" id="UP001454036"/>
    </source>
</evidence>
<dbReference type="SUPFAM" id="SSF51905">
    <property type="entry name" value="FAD/NAD(P)-binding domain"/>
    <property type="match status" value="1"/>
</dbReference>
<accession>A0AAV3RIW2</accession>
<organism evidence="1 2">
    <name type="scientific">Lithospermum erythrorhizon</name>
    <name type="common">Purple gromwell</name>
    <name type="synonym">Lithospermum officinale var. erythrorhizon</name>
    <dbReference type="NCBI Taxonomy" id="34254"/>
    <lineage>
        <taxon>Eukaryota</taxon>
        <taxon>Viridiplantae</taxon>
        <taxon>Streptophyta</taxon>
        <taxon>Embryophyta</taxon>
        <taxon>Tracheophyta</taxon>
        <taxon>Spermatophyta</taxon>
        <taxon>Magnoliopsida</taxon>
        <taxon>eudicotyledons</taxon>
        <taxon>Gunneridae</taxon>
        <taxon>Pentapetalae</taxon>
        <taxon>asterids</taxon>
        <taxon>lamiids</taxon>
        <taxon>Boraginales</taxon>
        <taxon>Boraginaceae</taxon>
        <taxon>Boraginoideae</taxon>
        <taxon>Lithospermeae</taxon>
        <taxon>Lithospermum</taxon>
    </lineage>
</organism>
<dbReference type="AlphaFoldDB" id="A0AAV3RIW2"/>
<proteinExistence type="predicted"/>
<dbReference type="InterPro" id="IPR036188">
    <property type="entry name" value="FAD/NAD-bd_sf"/>
</dbReference>